<sequence length="64" mass="7477">MNDYEERKGELSMATAKKLDQIELNPKNKDQFDRVVKFLEATELPNIVKSVDHTYKPTPRAKKK</sequence>
<proteinExistence type="predicted"/>
<dbReference type="EMBL" id="JACJVN010000002">
    <property type="protein sequence ID" value="MBB6675805.1"/>
    <property type="molecule type" value="Genomic_DNA"/>
</dbReference>
<keyword evidence="2" id="KW-1185">Reference proteome</keyword>
<accession>A0A841T792</accession>
<evidence type="ECO:0000313" key="1">
    <source>
        <dbReference type="EMBL" id="MBB6675805.1"/>
    </source>
</evidence>
<comment type="caution">
    <text evidence="1">The sequence shown here is derived from an EMBL/GenBank/DDBJ whole genome shotgun (WGS) entry which is preliminary data.</text>
</comment>
<evidence type="ECO:0000313" key="2">
    <source>
        <dbReference type="Proteomes" id="UP000574133"/>
    </source>
</evidence>
<protein>
    <submittedName>
        <fullName evidence="1">Uncharacterized protein</fullName>
    </submittedName>
</protein>
<dbReference type="AlphaFoldDB" id="A0A841T792"/>
<dbReference type="Proteomes" id="UP000574133">
    <property type="component" value="Unassembled WGS sequence"/>
</dbReference>
<gene>
    <name evidence="1" type="ORF">H4Q31_00495</name>
</gene>
<reference evidence="1 2" key="1">
    <citation type="submission" date="2020-08" db="EMBL/GenBank/DDBJ databases">
        <title>Cohnella phylogeny.</title>
        <authorList>
            <person name="Dunlap C."/>
        </authorList>
    </citation>
    <scope>NUCLEOTIDE SEQUENCE [LARGE SCALE GENOMIC DNA]</scope>
    <source>
        <strain evidence="1 2">DSM 103658</strain>
    </source>
</reference>
<dbReference type="RefSeq" id="WP_185177111.1">
    <property type="nucleotide sequence ID" value="NZ_CBCSEP010000028.1"/>
</dbReference>
<organism evidence="1 2">
    <name type="scientific">Cohnella lubricantis</name>
    <dbReference type="NCBI Taxonomy" id="2163172"/>
    <lineage>
        <taxon>Bacteria</taxon>
        <taxon>Bacillati</taxon>
        <taxon>Bacillota</taxon>
        <taxon>Bacilli</taxon>
        <taxon>Bacillales</taxon>
        <taxon>Paenibacillaceae</taxon>
        <taxon>Cohnella</taxon>
    </lineage>
</organism>
<name>A0A841T792_9BACL</name>